<keyword evidence="2 3" id="KW-0040">ANK repeat</keyword>
<accession>A0A0J9UNN4</accession>
<organism evidence="6 7">
    <name type="scientific">Fusarium oxysporum f. sp. lycopersici (strain 4287 / CBS 123668 / FGSC 9935 / NRRL 34936)</name>
    <name type="common">Fusarium vascular wilt of tomato</name>
    <dbReference type="NCBI Taxonomy" id="426428"/>
    <lineage>
        <taxon>Eukaryota</taxon>
        <taxon>Fungi</taxon>
        <taxon>Dikarya</taxon>
        <taxon>Ascomycota</taxon>
        <taxon>Pezizomycotina</taxon>
        <taxon>Sordariomycetes</taxon>
        <taxon>Hypocreomycetidae</taxon>
        <taxon>Hypocreales</taxon>
        <taxon>Nectriaceae</taxon>
        <taxon>Fusarium</taxon>
        <taxon>Fusarium oxysporum species complex</taxon>
    </lineage>
</organism>
<feature type="repeat" description="ANK" evidence="3">
    <location>
        <begin position="485"/>
        <end position="517"/>
    </location>
</feature>
<dbReference type="PROSITE" id="PS50088">
    <property type="entry name" value="ANK_REPEAT"/>
    <property type="match status" value="4"/>
</dbReference>
<dbReference type="PANTHER" id="PTHR23206">
    <property type="entry name" value="MASK PROTEIN"/>
    <property type="match status" value="1"/>
</dbReference>
<evidence type="ECO:0000256" key="1">
    <source>
        <dbReference type="ARBA" id="ARBA00022737"/>
    </source>
</evidence>
<dbReference type="Pfam" id="PF12796">
    <property type="entry name" value="Ank_2"/>
    <property type="match status" value="1"/>
</dbReference>
<feature type="repeat" description="ANK" evidence="3">
    <location>
        <begin position="518"/>
        <end position="550"/>
    </location>
</feature>
<feature type="compositionally biased region" description="Basic and acidic residues" evidence="5">
    <location>
        <begin position="810"/>
        <end position="839"/>
    </location>
</feature>
<dbReference type="SUPFAM" id="SSF48403">
    <property type="entry name" value="Ankyrin repeat"/>
    <property type="match status" value="1"/>
</dbReference>
<dbReference type="GO" id="GO:0005737">
    <property type="term" value="C:cytoplasm"/>
    <property type="evidence" value="ECO:0007669"/>
    <property type="project" value="TreeGrafter"/>
</dbReference>
<dbReference type="SMART" id="SM00248">
    <property type="entry name" value="ANK"/>
    <property type="match status" value="6"/>
</dbReference>
<feature type="coiled-coil region" evidence="4">
    <location>
        <begin position="702"/>
        <end position="744"/>
    </location>
</feature>
<dbReference type="InterPro" id="IPR051631">
    <property type="entry name" value="Ankyrin-KH/SAM_domain"/>
</dbReference>
<feature type="repeat" description="ANK" evidence="3">
    <location>
        <begin position="452"/>
        <end position="484"/>
    </location>
</feature>
<reference evidence="6" key="1">
    <citation type="submission" date="2007-04" db="EMBL/GenBank/DDBJ databases">
        <authorList>
            <consortium name="The Broad Institute Genome Sequencing Platform"/>
            <person name="Birren B."/>
            <person name="Lander E."/>
            <person name="Galagan J."/>
            <person name="Nusbaum C."/>
            <person name="Devon K."/>
            <person name="Ma L.-J."/>
            <person name="Jaffe D."/>
            <person name="Butler J."/>
            <person name="Alvarez P."/>
            <person name="Gnerre S."/>
            <person name="Grabherr M."/>
            <person name="Kleber M."/>
            <person name="Mauceli E."/>
            <person name="Brockman W."/>
            <person name="MacCallum I.A."/>
            <person name="Young S."/>
            <person name="LaButti K."/>
            <person name="DeCaprio D."/>
            <person name="Crawford M."/>
            <person name="Koehrsen M."/>
            <person name="Engels R."/>
            <person name="Montgomery P."/>
            <person name="Pearson M."/>
            <person name="Howarth C."/>
            <person name="Larson L."/>
            <person name="White J."/>
            <person name="O'Leary S."/>
            <person name="Kodira C."/>
            <person name="Zeng Q."/>
            <person name="Yandava C."/>
            <person name="Alvarado L."/>
            <person name="Kistler C."/>
            <person name="Shim W.-B."/>
            <person name="Kang S."/>
            <person name="Woloshuk C."/>
        </authorList>
    </citation>
    <scope>NUCLEOTIDE SEQUENCE</scope>
    <source>
        <strain evidence="6">4287</strain>
    </source>
</reference>
<dbReference type="VEuPathDB" id="FungiDB:FOXG_04273"/>
<proteinExistence type="predicted"/>
<dbReference type="RefSeq" id="XP_018238910.1">
    <property type="nucleotide sequence ID" value="XM_018382239.1"/>
</dbReference>
<evidence type="ECO:0000313" key="7">
    <source>
        <dbReference type="Proteomes" id="UP000009097"/>
    </source>
</evidence>
<dbReference type="KEGG" id="fox:FOXG_04273"/>
<dbReference type="PANTHER" id="PTHR23206:SF5">
    <property type="entry name" value="ANKYRIN REPEAT AND KH DOMAIN-CONTAINING PROTEIN 1"/>
    <property type="match status" value="1"/>
</dbReference>
<evidence type="ECO:0000256" key="4">
    <source>
        <dbReference type="SAM" id="Coils"/>
    </source>
</evidence>
<dbReference type="Pfam" id="PF00023">
    <property type="entry name" value="Ank"/>
    <property type="match status" value="1"/>
</dbReference>
<sequence>MEVLGAVASSIAVVQALAAGKHAVSLFREIPDIQKDFDYLMKELNMIKSMAQAVSRMAPTALEQDLINTAARNLNEVTAELEALLRICSRESGPEGNKMNKARKRKWLVEKSDIKKLQQRMSQAKETLHFALNSSRVSNDIRFQAEMRQIMMNMQTMHTSSPSPPLQVPQLPEIIESPAPVQQLQDDHTPESDAVVMNNGHDSNLKHMNGSVQINSVVSTQRIPSDSACRCRCHFSESQYQSSGWMHSLLGSWLVRCKSSSRKECSDPECHCIESAFLRMEYQVPRWFLIGTFKICASYSSLSGLTCALRPFRSIENDSMVWINQEGSSQVVRRSVAVYGIYPHDTDIRGMGLIEYSLDQQLYSSLEALLDIWKNILTEVGLPRRVAMAAAISLRDYELNDNETYLVKNVLGFSRDPTEVATTKVHEAILQCADLQEVLQEQPWAVNTIDDTGDSPLYLATDKKQVRSMEVLISAGADVNQQSFKGWTPLMAAVWQQNVESVNLLLKSKSNVNLCNEEGTAALHWASMKANSELIALLLAAGASVKHRDIHGDTPLHWLVESTNTTHQDIEAAIEMLLVAGSDLEARNNLGNTPFLLSIHHNKLELTRGLVKSDCSVHVFNDYSQNVLHFAARYASLELLWYLSVLDLSGINPYQEDSFGDTPFDDLVRNSHATGEWDLGDSRRPSLAEQEAFVELYQGVRDQALQNDIQNLERVLGALQEQDIAVAREHLAMLTRKEKRWERENLVSWYRALDKRIQHAEWTLATENVEDHLLDLQEELATPVWKTPSKHGYLWKFDDGESVSEEVSESEDRSESGERSENLDDSDHQVVHEDDSRAA</sequence>
<dbReference type="AlphaFoldDB" id="A0A0J9UNN4"/>
<protein>
    <submittedName>
        <fullName evidence="6">Uncharacterized protein</fullName>
    </submittedName>
</protein>
<dbReference type="OrthoDB" id="7464126at2759"/>
<keyword evidence="1" id="KW-0677">Repeat</keyword>
<dbReference type="Gene3D" id="1.25.40.20">
    <property type="entry name" value="Ankyrin repeat-containing domain"/>
    <property type="match status" value="1"/>
</dbReference>
<evidence type="ECO:0000313" key="6">
    <source>
        <dbReference type="EMBL" id="KNB00865.1"/>
    </source>
</evidence>
<dbReference type="PROSITE" id="PS50297">
    <property type="entry name" value="ANK_REP_REGION"/>
    <property type="match status" value="3"/>
</dbReference>
<evidence type="ECO:0000256" key="3">
    <source>
        <dbReference type="PROSITE-ProRule" id="PRU00023"/>
    </source>
</evidence>
<dbReference type="InterPro" id="IPR002110">
    <property type="entry name" value="Ankyrin_rpt"/>
</dbReference>
<dbReference type="Proteomes" id="UP000009097">
    <property type="component" value="Unassembled WGS sequence"/>
</dbReference>
<dbReference type="InterPro" id="IPR036770">
    <property type="entry name" value="Ankyrin_rpt-contain_sf"/>
</dbReference>
<dbReference type="GeneID" id="28946329"/>
<dbReference type="EMBL" id="DS231699">
    <property type="protein sequence ID" value="KNB00865.1"/>
    <property type="molecule type" value="Genomic_DNA"/>
</dbReference>
<feature type="repeat" description="ANK" evidence="3">
    <location>
        <begin position="551"/>
        <end position="589"/>
    </location>
</feature>
<gene>
    <name evidence="6" type="ORF">FOXG_04273</name>
</gene>
<evidence type="ECO:0000256" key="5">
    <source>
        <dbReference type="SAM" id="MobiDB-lite"/>
    </source>
</evidence>
<name>A0A0J9UNN4_FUSO4</name>
<reference evidence="6" key="2">
    <citation type="journal article" date="2010" name="Nature">
        <title>Comparative genomics reveals mobile pathogenicity chromosomes in Fusarium.</title>
        <authorList>
            <person name="Ma L.J."/>
            <person name="van der Does H.C."/>
            <person name="Borkovich K.A."/>
            <person name="Coleman J.J."/>
            <person name="Daboussi M.J."/>
            <person name="Di Pietro A."/>
            <person name="Dufresne M."/>
            <person name="Freitag M."/>
            <person name="Grabherr M."/>
            <person name="Henrissat B."/>
            <person name="Houterman P.M."/>
            <person name="Kang S."/>
            <person name="Shim W.B."/>
            <person name="Woloshuk C."/>
            <person name="Xie X."/>
            <person name="Xu J.R."/>
            <person name="Antoniw J."/>
            <person name="Baker S.E."/>
            <person name="Bluhm B.H."/>
            <person name="Breakspear A."/>
            <person name="Brown D.W."/>
            <person name="Butchko R.A."/>
            <person name="Chapman S."/>
            <person name="Coulson R."/>
            <person name="Coutinho P.M."/>
            <person name="Danchin E.G."/>
            <person name="Diener A."/>
            <person name="Gale L.R."/>
            <person name="Gardiner D.M."/>
            <person name="Goff S."/>
            <person name="Hammond-Kosack K.E."/>
            <person name="Hilburn K."/>
            <person name="Hua-Van A."/>
            <person name="Jonkers W."/>
            <person name="Kazan K."/>
            <person name="Kodira C.D."/>
            <person name="Koehrsen M."/>
            <person name="Kumar L."/>
            <person name="Lee Y.H."/>
            <person name="Li L."/>
            <person name="Manners J.M."/>
            <person name="Miranda-Saavedra D."/>
            <person name="Mukherjee M."/>
            <person name="Park G."/>
            <person name="Park J."/>
            <person name="Park S.Y."/>
            <person name="Proctor R.H."/>
            <person name="Regev A."/>
            <person name="Ruiz-Roldan M.C."/>
            <person name="Sain D."/>
            <person name="Sakthikumar S."/>
            <person name="Sykes S."/>
            <person name="Schwartz D.C."/>
            <person name="Turgeon B.G."/>
            <person name="Wapinski I."/>
            <person name="Yoder O."/>
            <person name="Young S."/>
            <person name="Zeng Q."/>
            <person name="Zhou S."/>
            <person name="Galagan J."/>
            <person name="Cuomo C.A."/>
            <person name="Kistler H.C."/>
            <person name="Rep M."/>
        </authorList>
    </citation>
    <scope>NUCLEOTIDE SEQUENCE [LARGE SCALE GENOMIC DNA]</scope>
    <source>
        <strain evidence="6">4287</strain>
    </source>
</reference>
<feature type="region of interest" description="Disordered" evidence="5">
    <location>
        <begin position="801"/>
        <end position="839"/>
    </location>
</feature>
<keyword evidence="4" id="KW-0175">Coiled coil</keyword>
<evidence type="ECO:0000256" key="2">
    <source>
        <dbReference type="ARBA" id="ARBA00023043"/>
    </source>
</evidence>